<name>A0A2G6Q7J1_9BACI</name>
<dbReference type="AlphaFoldDB" id="A0A2G6Q7J1"/>
<dbReference type="EMBL" id="NWUW01000026">
    <property type="protein sequence ID" value="PIE92796.1"/>
    <property type="molecule type" value="Genomic_DNA"/>
</dbReference>
<comment type="caution">
    <text evidence="1">The sequence shown here is derived from an EMBL/GenBank/DDBJ whole genome shotgun (WGS) entry which is preliminary data.</text>
</comment>
<keyword evidence="2" id="KW-1185">Reference proteome</keyword>
<proteinExistence type="predicted"/>
<accession>A0A2G6Q7J1</accession>
<evidence type="ECO:0000313" key="2">
    <source>
        <dbReference type="Proteomes" id="UP000228484"/>
    </source>
</evidence>
<evidence type="ECO:0000313" key="1">
    <source>
        <dbReference type="EMBL" id="PIE92796.1"/>
    </source>
</evidence>
<dbReference type="Proteomes" id="UP000228484">
    <property type="component" value="Unassembled WGS sequence"/>
</dbReference>
<reference evidence="1 2" key="1">
    <citation type="submission" date="2017-09" db="EMBL/GenBank/DDBJ databases">
        <title>Biocontrol bacteria screening and application from spent mushroom substrate.</title>
        <authorList>
            <person name="Sun X."/>
        </authorList>
    </citation>
    <scope>NUCLEOTIDE SEQUENCE [LARGE SCALE GENOMIC DNA]</scope>
    <source>
        <strain evidence="1 2">100374</strain>
    </source>
</reference>
<protein>
    <submittedName>
        <fullName evidence="1">Uncharacterized protein</fullName>
    </submittedName>
</protein>
<dbReference type="RefSeq" id="WP_099686028.1">
    <property type="nucleotide sequence ID" value="NZ_NWUW01000026.1"/>
</dbReference>
<organism evidence="1 2">
    <name type="scientific">Bacillus fungorum</name>
    <dbReference type="NCBI Taxonomy" id="2039284"/>
    <lineage>
        <taxon>Bacteria</taxon>
        <taxon>Bacillati</taxon>
        <taxon>Bacillota</taxon>
        <taxon>Bacilli</taxon>
        <taxon>Bacillales</taxon>
        <taxon>Bacillaceae</taxon>
        <taxon>Bacillus</taxon>
    </lineage>
</organism>
<sequence length="196" mass="22930">MKVSEQRKKALSHWTFNLKIGLSNEAGFYISLDDWLTHDYNRTSLVDPICGGCHIYNSGDGLRAYLWLESYLDLIRSEEFIPKFIDILCYENYQKELLEMFEKHNSISEDKRMLTALGRKQKLQNNSIYLLETLEEIKAVLISKTIPFRKITWNDIKQKKGSFNNGENEVKIFDPKGDYPDFLQKLGLVANLKRKP</sequence>
<gene>
    <name evidence="1" type="ORF">CO726_24840</name>
</gene>